<gene>
    <name evidence="1" type="ORF">CCR75_003066</name>
</gene>
<evidence type="ECO:0000313" key="2">
    <source>
        <dbReference type="Proteomes" id="UP000294530"/>
    </source>
</evidence>
<dbReference type="EMBL" id="SHOA02000011">
    <property type="protein sequence ID" value="TDH74342.1"/>
    <property type="molecule type" value="Genomic_DNA"/>
</dbReference>
<organism evidence="1 2">
    <name type="scientific">Bremia lactucae</name>
    <name type="common">Lettuce downy mildew</name>
    <dbReference type="NCBI Taxonomy" id="4779"/>
    <lineage>
        <taxon>Eukaryota</taxon>
        <taxon>Sar</taxon>
        <taxon>Stramenopiles</taxon>
        <taxon>Oomycota</taxon>
        <taxon>Peronosporomycetes</taxon>
        <taxon>Peronosporales</taxon>
        <taxon>Peronosporaceae</taxon>
        <taxon>Bremia</taxon>
    </lineage>
</organism>
<dbReference type="KEGG" id="blac:94346834"/>
<proteinExistence type="predicted"/>
<dbReference type="GeneID" id="94346834"/>
<keyword evidence="2" id="KW-1185">Reference proteome</keyword>
<sequence>MLLISAAVQLAYDNVGVGVCIDGDSGEEVSVCLDEGPDEGIGAVLKSESGGFDKLAPLIG</sequence>
<evidence type="ECO:0000313" key="1">
    <source>
        <dbReference type="EMBL" id="TDH74342.1"/>
    </source>
</evidence>
<comment type="caution">
    <text evidence="1">The sequence shown here is derived from an EMBL/GenBank/DDBJ whole genome shotgun (WGS) entry which is preliminary data.</text>
</comment>
<protein>
    <submittedName>
        <fullName evidence="1">Uncharacterized protein</fullName>
    </submittedName>
</protein>
<dbReference type="AlphaFoldDB" id="A0A976IM18"/>
<dbReference type="RefSeq" id="XP_067823840.1">
    <property type="nucleotide sequence ID" value="XM_067961163.1"/>
</dbReference>
<reference evidence="1 2" key="1">
    <citation type="journal article" date="2021" name="Genome Biol.">
        <title>AFLAP: assembly-free linkage analysis pipeline using k-mers from genome sequencing data.</title>
        <authorList>
            <person name="Fletcher K."/>
            <person name="Zhang L."/>
            <person name="Gil J."/>
            <person name="Han R."/>
            <person name="Cavanaugh K."/>
            <person name="Michelmore R."/>
        </authorList>
    </citation>
    <scope>NUCLEOTIDE SEQUENCE [LARGE SCALE GENOMIC DNA]</scope>
    <source>
        <strain evidence="1 2">SF5</strain>
    </source>
</reference>
<accession>A0A976IM18</accession>
<dbReference type="Proteomes" id="UP000294530">
    <property type="component" value="Unassembled WGS sequence"/>
</dbReference>
<name>A0A976IM18_BRELC</name>